<accession>A0AAV7GST6</accession>
<comment type="caution">
    <text evidence="1">The sequence shown here is derived from an EMBL/GenBank/DDBJ whole genome shotgun (WGS) entry which is preliminary data.</text>
</comment>
<dbReference type="AlphaFoldDB" id="A0AAV7GST6"/>
<proteinExistence type="predicted"/>
<dbReference type="EMBL" id="JAGFBR010000011">
    <property type="protein sequence ID" value="KAH0459217.1"/>
    <property type="molecule type" value="Genomic_DNA"/>
</dbReference>
<protein>
    <submittedName>
        <fullName evidence="1">Uncharacterized protein</fullName>
    </submittedName>
</protein>
<sequence>MTETTAAGISGPPRHAAASASMLEKLLSMRLCHSRLVEGLVTSRSNSSATISCILSLHDTATYVDYNEH</sequence>
<evidence type="ECO:0000313" key="1">
    <source>
        <dbReference type="EMBL" id="KAH0459217.1"/>
    </source>
</evidence>
<name>A0AAV7GST6_DENCH</name>
<organism evidence="1 2">
    <name type="scientific">Dendrobium chrysotoxum</name>
    <name type="common">Orchid</name>
    <dbReference type="NCBI Taxonomy" id="161865"/>
    <lineage>
        <taxon>Eukaryota</taxon>
        <taxon>Viridiplantae</taxon>
        <taxon>Streptophyta</taxon>
        <taxon>Embryophyta</taxon>
        <taxon>Tracheophyta</taxon>
        <taxon>Spermatophyta</taxon>
        <taxon>Magnoliopsida</taxon>
        <taxon>Liliopsida</taxon>
        <taxon>Asparagales</taxon>
        <taxon>Orchidaceae</taxon>
        <taxon>Epidendroideae</taxon>
        <taxon>Malaxideae</taxon>
        <taxon>Dendrobiinae</taxon>
        <taxon>Dendrobium</taxon>
    </lineage>
</organism>
<reference evidence="1 2" key="1">
    <citation type="journal article" date="2021" name="Hortic Res">
        <title>Chromosome-scale assembly of the Dendrobium chrysotoxum genome enhances the understanding of orchid evolution.</title>
        <authorList>
            <person name="Zhang Y."/>
            <person name="Zhang G.Q."/>
            <person name="Zhang D."/>
            <person name="Liu X.D."/>
            <person name="Xu X.Y."/>
            <person name="Sun W.H."/>
            <person name="Yu X."/>
            <person name="Zhu X."/>
            <person name="Wang Z.W."/>
            <person name="Zhao X."/>
            <person name="Zhong W.Y."/>
            <person name="Chen H."/>
            <person name="Yin W.L."/>
            <person name="Huang T."/>
            <person name="Niu S.C."/>
            <person name="Liu Z.J."/>
        </authorList>
    </citation>
    <scope>NUCLEOTIDE SEQUENCE [LARGE SCALE GENOMIC DNA]</scope>
    <source>
        <strain evidence="1">Lindl</strain>
    </source>
</reference>
<dbReference type="Proteomes" id="UP000775213">
    <property type="component" value="Unassembled WGS sequence"/>
</dbReference>
<gene>
    <name evidence="1" type="ORF">IEQ34_012031</name>
</gene>
<evidence type="ECO:0000313" key="2">
    <source>
        <dbReference type="Proteomes" id="UP000775213"/>
    </source>
</evidence>
<keyword evidence="2" id="KW-1185">Reference proteome</keyword>